<gene>
    <name evidence="1" type="ORF">FHS37_005105</name>
</gene>
<dbReference type="EMBL" id="JACHJI010000009">
    <property type="protein sequence ID" value="MBB4901025.1"/>
    <property type="molecule type" value="Genomic_DNA"/>
</dbReference>
<dbReference type="Proteomes" id="UP000579523">
    <property type="component" value="Unassembled WGS sequence"/>
</dbReference>
<comment type="caution">
    <text evidence="1">The sequence shown here is derived from an EMBL/GenBank/DDBJ whole genome shotgun (WGS) entry which is preliminary data.</text>
</comment>
<sequence length="34" mass="3461">MRSTRNASGISGVTPDGAAWLASAGTYPRSTLAH</sequence>
<evidence type="ECO:0000313" key="1">
    <source>
        <dbReference type="EMBL" id="MBB4901025.1"/>
    </source>
</evidence>
<reference evidence="1 2" key="1">
    <citation type="submission" date="2020-08" db="EMBL/GenBank/DDBJ databases">
        <title>Genomic Encyclopedia of Type Strains, Phase III (KMG-III): the genomes of soil and plant-associated and newly described type strains.</title>
        <authorList>
            <person name="Whitman W."/>
        </authorList>
    </citation>
    <scope>NUCLEOTIDE SEQUENCE [LARGE SCALE GENOMIC DNA]</scope>
    <source>
        <strain evidence="1 2">CECT 3273</strain>
    </source>
</reference>
<name>A0A7W7PTM2_9ACTN</name>
<keyword evidence="2" id="KW-1185">Reference proteome</keyword>
<protein>
    <submittedName>
        <fullName evidence="1">Uncharacterized protein</fullName>
    </submittedName>
</protein>
<proteinExistence type="predicted"/>
<accession>A0A7W7PTM2</accession>
<dbReference type="AlphaFoldDB" id="A0A7W7PTM2"/>
<evidence type="ECO:0000313" key="2">
    <source>
        <dbReference type="Proteomes" id="UP000579523"/>
    </source>
</evidence>
<organism evidence="1 2">
    <name type="scientific">Streptomyces griseomycini</name>
    <dbReference type="NCBI Taxonomy" id="66895"/>
    <lineage>
        <taxon>Bacteria</taxon>
        <taxon>Bacillati</taxon>
        <taxon>Actinomycetota</taxon>
        <taxon>Actinomycetes</taxon>
        <taxon>Kitasatosporales</taxon>
        <taxon>Streptomycetaceae</taxon>
        <taxon>Streptomyces</taxon>
    </lineage>
</organism>